<dbReference type="InterPro" id="IPR052213">
    <property type="entry name" value="PAR3"/>
</dbReference>
<dbReference type="PANTHER" id="PTHR16484">
    <property type="entry name" value="PARTITIONING DEFECTIVE 3 RELATED"/>
    <property type="match status" value="1"/>
</dbReference>
<sequence>MSLLPFAGHWNCNKWDASYWLQVHRLEHGDGGILDLDDVLCDVADDKDRVCQPDVHTPPVFSCHSRDTDADDANRYIQYWLCNKSGCHNRDADEFDSEHDANRRTALTHRPLRRHRRSSSERDIPAEEREVGLIIERAVATLLAPHVQTHVVISAFEESGVSLITRREPYLHETYGRGGLMEDGSFLQQCDICVIGTQIMEFIWTCWESRTENQTCVPLVP</sequence>
<dbReference type="GO" id="GO:0045197">
    <property type="term" value="P:establishment or maintenance of epithelial cell apical/basal polarity"/>
    <property type="evidence" value="ECO:0007669"/>
    <property type="project" value="TreeGrafter"/>
</dbReference>
<dbReference type="GO" id="GO:0043296">
    <property type="term" value="C:apical junction complex"/>
    <property type="evidence" value="ECO:0007669"/>
    <property type="project" value="TreeGrafter"/>
</dbReference>
<feature type="domain" description="Par3/HAL N-terminal" evidence="4">
    <location>
        <begin position="14"/>
        <end position="50"/>
    </location>
</feature>
<dbReference type="GO" id="GO:0030010">
    <property type="term" value="P:establishment of cell polarity"/>
    <property type="evidence" value="ECO:0007669"/>
    <property type="project" value="TreeGrafter"/>
</dbReference>
<dbReference type="Gene3D" id="3.10.20.90">
    <property type="entry name" value="Phosphatidylinositol 3-kinase Catalytic Subunit, Chain A, domain 1"/>
    <property type="match status" value="1"/>
</dbReference>
<reference evidence="5 6" key="1">
    <citation type="submission" date="2019-01" db="EMBL/GenBank/DDBJ databases">
        <title>Genome Assembly of Collichthys lucidus.</title>
        <authorList>
            <person name="Cai M."/>
            <person name="Xiao S."/>
        </authorList>
    </citation>
    <scope>NUCLEOTIDE SEQUENCE [LARGE SCALE GENOMIC DNA]</scope>
    <source>
        <strain evidence="5">JT15FE1705JMU</strain>
        <tissue evidence="5">Muscle</tissue>
    </source>
</reference>
<name>A0A4U5UXH0_COLLU</name>
<dbReference type="Proteomes" id="UP000298787">
    <property type="component" value="Chromosome 12"/>
</dbReference>
<gene>
    <name evidence="5" type="ORF">D9C73_014360</name>
</gene>
<evidence type="ECO:0000256" key="3">
    <source>
        <dbReference type="ARBA" id="ARBA00023306"/>
    </source>
</evidence>
<keyword evidence="1" id="KW-0132">Cell division</keyword>
<dbReference type="EMBL" id="CM014089">
    <property type="protein sequence ID" value="TKS79410.1"/>
    <property type="molecule type" value="Genomic_DNA"/>
</dbReference>
<accession>A0A4U5UXH0</accession>
<dbReference type="STRING" id="240159.A0A4U5UXH0"/>
<keyword evidence="6" id="KW-1185">Reference proteome</keyword>
<dbReference type="GO" id="GO:0005938">
    <property type="term" value="C:cell cortex"/>
    <property type="evidence" value="ECO:0007669"/>
    <property type="project" value="TreeGrafter"/>
</dbReference>
<dbReference type="Pfam" id="PF12053">
    <property type="entry name" value="Par3_HAL_N_term"/>
    <property type="match status" value="1"/>
</dbReference>
<dbReference type="GO" id="GO:0000226">
    <property type="term" value="P:microtubule cytoskeleton organization"/>
    <property type="evidence" value="ECO:0007669"/>
    <property type="project" value="TreeGrafter"/>
</dbReference>
<dbReference type="GO" id="GO:0008104">
    <property type="term" value="P:intracellular protein localization"/>
    <property type="evidence" value="ECO:0007669"/>
    <property type="project" value="TreeGrafter"/>
</dbReference>
<evidence type="ECO:0000313" key="5">
    <source>
        <dbReference type="EMBL" id="TKS79410.1"/>
    </source>
</evidence>
<proteinExistence type="predicted"/>
<dbReference type="AlphaFoldDB" id="A0A4U5UXH0"/>
<dbReference type="InterPro" id="IPR021922">
    <property type="entry name" value="Par3/HAL_N"/>
</dbReference>
<evidence type="ECO:0000259" key="4">
    <source>
        <dbReference type="Pfam" id="PF12053"/>
    </source>
</evidence>
<dbReference type="GO" id="GO:0035091">
    <property type="term" value="F:phosphatidylinositol binding"/>
    <property type="evidence" value="ECO:0007669"/>
    <property type="project" value="TreeGrafter"/>
</dbReference>
<keyword evidence="3" id="KW-0131">Cell cycle</keyword>
<dbReference type="GO" id="GO:0005912">
    <property type="term" value="C:adherens junction"/>
    <property type="evidence" value="ECO:0007669"/>
    <property type="project" value="TreeGrafter"/>
</dbReference>
<dbReference type="GO" id="GO:0051301">
    <property type="term" value="P:cell division"/>
    <property type="evidence" value="ECO:0007669"/>
    <property type="project" value="UniProtKB-KW"/>
</dbReference>
<evidence type="ECO:0000313" key="6">
    <source>
        <dbReference type="Proteomes" id="UP000298787"/>
    </source>
</evidence>
<organism evidence="5 6">
    <name type="scientific">Collichthys lucidus</name>
    <name type="common">Big head croaker</name>
    <name type="synonym">Sciaena lucida</name>
    <dbReference type="NCBI Taxonomy" id="240159"/>
    <lineage>
        <taxon>Eukaryota</taxon>
        <taxon>Metazoa</taxon>
        <taxon>Chordata</taxon>
        <taxon>Craniata</taxon>
        <taxon>Vertebrata</taxon>
        <taxon>Euteleostomi</taxon>
        <taxon>Actinopterygii</taxon>
        <taxon>Neopterygii</taxon>
        <taxon>Teleostei</taxon>
        <taxon>Neoteleostei</taxon>
        <taxon>Acanthomorphata</taxon>
        <taxon>Eupercaria</taxon>
        <taxon>Sciaenidae</taxon>
        <taxon>Collichthys</taxon>
    </lineage>
</organism>
<dbReference type="GO" id="GO:0007155">
    <property type="term" value="P:cell adhesion"/>
    <property type="evidence" value="ECO:0007669"/>
    <property type="project" value="TreeGrafter"/>
</dbReference>
<protein>
    <submittedName>
        <fullName evidence="5">Partitioning defective 3-like protein</fullName>
    </submittedName>
</protein>
<dbReference type="PANTHER" id="PTHR16484:SF10">
    <property type="entry name" value="PARTITIONING DEFECTIVE 3 HOMOLOG"/>
    <property type="match status" value="1"/>
</dbReference>
<evidence type="ECO:0000256" key="1">
    <source>
        <dbReference type="ARBA" id="ARBA00022618"/>
    </source>
</evidence>
<keyword evidence="2" id="KW-0677">Repeat</keyword>
<evidence type="ECO:0000256" key="2">
    <source>
        <dbReference type="ARBA" id="ARBA00022737"/>
    </source>
</evidence>
<dbReference type="GO" id="GO:0051660">
    <property type="term" value="P:establishment of centrosome localization"/>
    <property type="evidence" value="ECO:0007669"/>
    <property type="project" value="TreeGrafter"/>
</dbReference>
<dbReference type="GO" id="GO:0016324">
    <property type="term" value="C:apical plasma membrane"/>
    <property type="evidence" value="ECO:0007669"/>
    <property type="project" value="TreeGrafter"/>
</dbReference>